<dbReference type="AlphaFoldDB" id="A0A7Y7B4N6"/>
<organism evidence="1 2">
    <name type="scientific">Streptomyces morookaense</name>
    <name type="common">Streptoverticillium morookaense</name>
    <dbReference type="NCBI Taxonomy" id="1970"/>
    <lineage>
        <taxon>Bacteria</taxon>
        <taxon>Bacillati</taxon>
        <taxon>Actinomycetota</taxon>
        <taxon>Actinomycetes</taxon>
        <taxon>Kitasatosporales</taxon>
        <taxon>Streptomycetaceae</taxon>
        <taxon>Streptomyces</taxon>
    </lineage>
</organism>
<accession>A0A7Y7B4N6</accession>
<keyword evidence="2" id="KW-1185">Reference proteome</keyword>
<evidence type="ECO:0000313" key="2">
    <source>
        <dbReference type="Proteomes" id="UP000587462"/>
    </source>
</evidence>
<dbReference type="EMBL" id="JABBXF010000030">
    <property type="protein sequence ID" value="NVK78912.1"/>
    <property type="molecule type" value="Genomic_DNA"/>
</dbReference>
<dbReference type="Proteomes" id="UP000587462">
    <property type="component" value="Unassembled WGS sequence"/>
</dbReference>
<protein>
    <submittedName>
        <fullName evidence="1">Uncharacterized protein</fullName>
    </submittedName>
</protein>
<comment type="caution">
    <text evidence="1">The sequence shown here is derived from an EMBL/GenBank/DDBJ whole genome shotgun (WGS) entry which is preliminary data.</text>
</comment>
<sequence>MMEEVHLIAAGHDGRREAVVLEVEDSGTPDVKLVRTDGTTTVHPDVDLFECLKAVRRTLEEEGLLLCCQGARPMVFPSGMGRQMSNGRLAYTLRRDPPLTNADLVDIFASAQFSEVGTVEDQRRAVMRFFGFSNK</sequence>
<proteinExistence type="predicted"/>
<gene>
    <name evidence="1" type="ORF">HG542_14700</name>
</gene>
<evidence type="ECO:0000313" key="1">
    <source>
        <dbReference type="EMBL" id="NVK78912.1"/>
    </source>
</evidence>
<dbReference type="RefSeq" id="WP_171081474.1">
    <property type="nucleotide sequence ID" value="NZ_BNBU01000006.1"/>
</dbReference>
<reference evidence="1 2" key="1">
    <citation type="submission" date="2020-04" db="EMBL/GenBank/DDBJ databases">
        <title>Draft Genome Sequence of Streptomyces morookaense DSM 40503, an 8-azaguanine-producing strain.</title>
        <authorList>
            <person name="Qi J."/>
            <person name="Gao J.-M."/>
        </authorList>
    </citation>
    <scope>NUCLEOTIDE SEQUENCE [LARGE SCALE GENOMIC DNA]</scope>
    <source>
        <strain evidence="1 2">DSM 40503</strain>
    </source>
</reference>
<name>A0A7Y7B4N6_STRMO</name>